<feature type="transmembrane region" description="Helical" evidence="7">
    <location>
        <begin position="785"/>
        <end position="808"/>
    </location>
</feature>
<feature type="transmembrane region" description="Helical" evidence="7">
    <location>
        <begin position="276"/>
        <end position="296"/>
    </location>
</feature>
<evidence type="ECO:0000313" key="10">
    <source>
        <dbReference type="Proteomes" id="UP000432715"/>
    </source>
</evidence>
<evidence type="ECO:0000256" key="5">
    <source>
        <dbReference type="ARBA" id="ARBA00023136"/>
    </source>
</evidence>
<comment type="similarity">
    <text evidence="6">Belongs to the ABC-4 integral membrane protein family.</text>
</comment>
<keyword evidence="10" id="KW-1185">Reference proteome</keyword>
<evidence type="ECO:0000259" key="8">
    <source>
        <dbReference type="Pfam" id="PF02687"/>
    </source>
</evidence>
<comment type="caution">
    <text evidence="9">The sequence shown here is derived from an EMBL/GenBank/DDBJ whole genome shotgun (WGS) entry which is preliminary data.</text>
</comment>
<evidence type="ECO:0000256" key="3">
    <source>
        <dbReference type="ARBA" id="ARBA00022692"/>
    </source>
</evidence>
<accession>A0A6I0F838</accession>
<feature type="transmembrane region" description="Helical" evidence="7">
    <location>
        <begin position="20"/>
        <end position="41"/>
    </location>
</feature>
<keyword evidence="2" id="KW-1003">Cell membrane</keyword>
<dbReference type="Pfam" id="PF02687">
    <property type="entry name" value="FtsX"/>
    <property type="match status" value="2"/>
</dbReference>
<name>A0A6I0F838_9FIRM</name>
<keyword evidence="4 7" id="KW-1133">Transmembrane helix</keyword>
<feature type="transmembrane region" description="Helical" evidence="7">
    <location>
        <begin position="820"/>
        <end position="841"/>
    </location>
</feature>
<comment type="subcellular location">
    <subcellularLocation>
        <location evidence="1">Cell membrane</location>
        <topology evidence="1">Multi-pass membrane protein</topology>
    </subcellularLocation>
</comment>
<feature type="transmembrane region" description="Helical" evidence="7">
    <location>
        <begin position="329"/>
        <end position="351"/>
    </location>
</feature>
<evidence type="ECO:0000256" key="7">
    <source>
        <dbReference type="SAM" id="Phobius"/>
    </source>
</evidence>
<dbReference type="EMBL" id="WBZC01000027">
    <property type="protein sequence ID" value="KAB3534486.1"/>
    <property type="molecule type" value="Genomic_DNA"/>
</dbReference>
<dbReference type="GO" id="GO:0022857">
    <property type="term" value="F:transmembrane transporter activity"/>
    <property type="evidence" value="ECO:0007669"/>
    <property type="project" value="TreeGrafter"/>
</dbReference>
<dbReference type="PANTHER" id="PTHR30572:SF4">
    <property type="entry name" value="ABC TRANSPORTER PERMEASE YTRF"/>
    <property type="match status" value="1"/>
</dbReference>
<evidence type="ECO:0000313" key="9">
    <source>
        <dbReference type="EMBL" id="KAB3534486.1"/>
    </source>
</evidence>
<feature type="domain" description="ABC3 transporter permease C-terminal" evidence="8">
    <location>
        <begin position="279"/>
        <end position="405"/>
    </location>
</feature>
<dbReference type="AlphaFoldDB" id="A0A6I0F838"/>
<reference evidence="9 10" key="1">
    <citation type="submission" date="2019-10" db="EMBL/GenBank/DDBJ databases">
        <title>Alkaliphilus serpentinus sp. nov. and Alkaliphilus pronyensis sp. nov., two novel anaerobic alkaliphilic species isolated from the serpentinized-hosted hydrothermal field of the Prony Bay (New Caledonia).</title>
        <authorList>
            <person name="Postec A."/>
        </authorList>
    </citation>
    <scope>NUCLEOTIDE SEQUENCE [LARGE SCALE GENOMIC DNA]</scope>
    <source>
        <strain evidence="9 10">LacV</strain>
    </source>
</reference>
<dbReference type="Proteomes" id="UP000432715">
    <property type="component" value="Unassembled WGS sequence"/>
</dbReference>
<evidence type="ECO:0000256" key="2">
    <source>
        <dbReference type="ARBA" id="ARBA00022475"/>
    </source>
</evidence>
<feature type="transmembrane region" description="Helical" evidence="7">
    <location>
        <begin position="371"/>
        <end position="395"/>
    </location>
</feature>
<evidence type="ECO:0000256" key="4">
    <source>
        <dbReference type="ARBA" id="ARBA00022989"/>
    </source>
</evidence>
<dbReference type="PANTHER" id="PTHR30572">
    <property type="entry name" value="MEMBRANE COMPONENT OF TRANSPORTER-RELATED"/>
    <property type="match status" value="1"/>
</dbReference>
<evidence type="ECO:0000256" key="1">
    <source>
        <dbReference type="ARBA" id="ARBA00004651"/>
    </source>
</evidence>
<dbReference type="RefSeq" id="WP_151861229.1">
    <property type="nucleotide sequence ID" value="NZ_WBZC01000027.1"/>
</dbReference>
<protein>
    <submittedName>
        <fullName evidence="9">ABC transporter permease</fullName>
    </submittedName>
</protein>
<keyword evidence="5 7" id="KW-0472">Membrane</keyword>
<keyword evidence="3 7" id="KW-0812">Transmembrane</keyword>
<feature type="domain" description="ABC3 transporter permease C-terminal" evidence="8">
    <location>
        <begin position="737"/>
        <end position="853"/>
    </location>
</feature>
<proteinExistence type="inferred from homology"/>
<dbReference type="GO" id="GO:0005886">
    <property type="term" value="C:plasma membrane"/>
    <property type="evidence" value="ECO:0007669"/>
    <property type="project" value="UniProtKB-SubCell"/>
</dbReference>
<feature type="transmembrane region" description="Helical" evidence="7">
    <location>
        <begin position="732"/>
        <end position="759"/>
    </location>
</feature>
<feature type="transmembrane region" description="Helical" evidence="7">
    <location>
        <begin position="450"/>
        <end position="471"/>
    </location>
</feature>
<sequence>MNILTKLTLQNLKLNKKRTIVTIIGIILSGAMICGVATIAASSQDLMIQSAIKTDGNYHAVLNSVKYEDSKYIRNNPSTAKDMLSKEIGFSIFEKSNINNKPYIHISAYDSNTFKNMPVKLKEGRWPKKYNEIVITEDILTSGGSAYNIGKKVKFEVGNRLNGGNLISRNTPFIETEELDIFSLEEYIITGIIHKPRMEYGLSPAYTAITYLDEALLNKEDTIDVFVLLKKPKNIYDIIPKMAENVGDVSYKYNNELLKWMRISKNENANNMFNKLALIMFFLVVVGSVTVIYNAFAISVSERKKQFGMLSSVGATRNQISKMIFYEGALLGGIGIPIGILSGIVGIGITIKVVNSLIIDSMFNEDVALRLIISPYTILTTVLFMSITILLSVYIPAKKASKISPVEAIRLNTDIKIKGKNLKTSKLTRFLYGIEGELALKNLKRNHRRYRATVFSLFISIVLFVSFSSFMRYGLMTSNMYYGAIDFDLAVSMKNIPLEKQLELYNKTAGISGVDRYSIVRRINTSTKLQHSQLSPYVQKGLEKDDMYKMNEDGSYNNGIYIVAVGKEEFKRYIDKNQLEPSTFMNTNSFHGVLVNKNNIGGRIEYEPMNIEAGDTLYLKDSLGESSQISTDIKMEIGAVADNLPLGVPYTDFMMASIVVSEEVFEELRQLISEEGLKLADKPNMIIQTNNSDGITEALKQLDPNISENSLSIVDISEMKDAMLRITTVIAIFLYGFVTLITLIGVTNIFNTISTNVALRRREFAMLKSVGLTPKGFNKMINYESIFYGLKALLYGMPVGVAISVWIYNSFGYIFEFTFVLPWREMLICTIGVFIIIFITMMHSSAKLKKENIIDALREENL</sequence>
<organism evidence="9 10">
    <name type="scientific">Alkaliphilus pronyensis</name>
    <dbReference type="NCBI Taxonomy" id="1482732"/>
    <lineage>
        <taxon>Bacteria</taxon>
        <taxon>Bacillati</taxon>
        <taxon>Bacillota</taxon>
        <taxon>Clostridia</taxon>
        <taxon>Peptostreptococcales</taxon>
        <taxon>Natronincolaceae</taxon>
        <taxon>Alkaliphilus</taxon>
    </lineage>
</organism>
<gene>
    <name evidence="9" type="ORF">F8154_08725</name>
</gene>
<dbReference type="InterPro" id="IPR050250">
    <property type="entry name" value="Macrolide_Exporter_MacB"/>
</dbReference>
<dbReference type="OrthoDB" id="9793166at2"/>
<evidence type="ECO:0000256" key="6">
    <source>
        <dbReference type="ARBA" id="ARBA00038076"/>
    </source>
</evidence>
<dbReference type="InterPro" id="IPR003838">
    <property type="entry name" value="ABC3_permease_C"/>
</dbReference>